<keyword evidence="2" id="KW-1185">Reference proteome</keyword>
<comment type="caution">
    <text evidence="1">The sequence shown here is derived from an EMBL/GenBank/DDBJ whole genome shotgun (WGS) entry which is preliminary data.</text>
</comment>
<evidence type="ECO:0000313" key="1">
    <source>
        <dbReference type="EMBL" id="CAG7629088.1"/>
    </source>
</evidence>
<organism evidence="1 2">
    <name type="scientific">Paenibacillus allorhizosphaerae</name>
    <dbReference type="NCBI Taxonomy" id="2849866"/>
    <lineage>
        <taxon>Bacteria</taxon>
        <taxon>Bacillati</taxon>
        <taxon>Bacillota</taxon>
        <taxon>Bacilli</taxon>
        <taxon>Bacillales</taxon>
        <taxon>Paenibacillaceae</taxon>
        <taxon>Paenibacillus</taxon>
    </lineage>
</organism>
<accession>A0ABM8VDV6</accession>
<protein>
    <submittedName>
        <fullName evidence="1">Uncharacterized protein</fullName>
    </submittedName>
</protein>
<name>A0ABM8VDV6_9BACL</name>
<evidence type="ECO:0000313" key="2">
    <source>
        <dbReference type="Proteomes" id="UP000730618"/>
    </source>
</evidence>
<dbReference type="Proteomes" id="UP000730618">
    <property type="component" value="Unassembled WGS sequence"/>
</dbReference>
<sequence>MAALHMRLFIGMRYRFQMLLFNIFSKQKLHLIQTDFSRDLDQYVDFPDIPFVPVVMKLVTMTQKNWIAFAVFICSASSYYAVQHPFGSTVSLCLQNGRYTSANDLVLLADICSIK</sequence>
<gene>
    <name evidence="1" type="ORF">PAECIP111802_01522</name>
</gene>
<reference evidence="1 2" key="1">
    <citation type="submission" date="2021-06" db="EMBL/GenBank/DDBJ databases">
        <authorList>
            <person name="Criscuolo A."/>
        </authorList>
    </citation>
    <scope>NUCLEOTIDE SEQUENCE [LARGE SCALE GENOMIC DNA]</scope>
    <source>
        <strain evidence="2">CIP 111802</strain>
    </source>
</reference>
<proteinExistence type="predicted"/>
<dbReference type="EMBL" id="CAJVCE010000003">
    <property type="protein sequence ID" value="CAG7629088.1"/>
    <property type="molecule type" value="Genomic_DNA"/>
</dbReference>